<protein>
    <recommendedName>
        <fullName evidence="2">Aminoglycoside phosphotransferase domain-containing protein</fullName>
    </recommendedName>
</protein>
<reference evidence="1" key="1">
    <citation type="submission" date="2015-08" db="EMBL/GenBank/DDBJ databases">
        <authorList>
            <person name="Babu N.S."/>
            <person name="Beckwith C.J."/>
            <person name="Beseler K.G."/>
            <person name="Brison A."/>
            <person name="Carone J.V."/>
            <person name="Caskin T.P."/>
            <person name="Diamond M."/>
            <person name="Durham M.E."/>
            <person name="Foxe J.M."/>
            <person name="Go M."/>
            <person name="Henderson B.A."/>
            <person name="Jones I.B."/>
            <person name="McGettigan J.A."/>
            <person name="Micheletti S.J."/>
            <person name="Nasrallah M.E."/>
            <person name="Ortiz D."/>
            <person name="Piller C.R."/>
            <person name="Privatt S.R."/>
            <person name="Schneider S.L."/>
            <person name="Sharp S."/>
            <person name="Smith T.C."/>
            <person name="Stanton J.D."/>
            <person name="Ullery H.E."/>
            <person name="Wilson R.J."/>
            <person name="Serrano M.G."/>
            <person name="Buck G."/>
            <person name="Lee V."/>
            <person name="Wang Y."/>
            <person name="Carvalho R."/>
            <person name="Voegtly L."/>
            <person name="Shi R."/>
            <person name="Duckworth R."/>
            <person name="Johnson A."/>
            <person name="Loviza R."/>
            <person name="Walstead R."/>
            <person name="Shah Z."/>
            <person name="Kiflezghi M."/>
            <person name="Wade K."/>
            <person name="Ball S.L."/>
            <person name="Bradley K.W."/>
            <person name="Asai D.J."/>
            <person name="Bowman C.A."/>
            <person name="Russell D.A."/>
            <person name="Pope W.H."/>
            <person name="Jacobs-Sera D."/>
            <person name="Hendrix R.W."/>
            <person name="Hatfull G.F."/>
        </authorList>
    </citation>
    <scope>NUCLEOTIDE SEQUENCE</scope>
</reference>
<sequence length="411" mass="44630">MLPLNLVIEQLWRPALEGGDLRVVVDPDPDPGWVEEEAYWMFPTAARATLLLPHGPRAVTAASATNYRGLRRPPKNAGRTTLGALARAGLPLSANRLSVQVRADRPEARERLPLPQLARALGVERLYAATGVRVGANRKATLHLLSVTGEPLGYAKFAWNDVTDEFVRTESAALRAVGGRKGAMRAPALLAAVDYHGHPVAVTEPLPMDVTGARSKRTAPPTPEEMFALCPVHRHAALGDSGHLRHLVDRLRAMATEPLVSTVVEAGLELADAVSHLPGEVAMTERWHGDLTPWNRARQRDGQLWVWDWESSEADAVAGLDALHWAFSVRRPTSGQNTSVELADCLVDAGIHLRAAGVPRARWGDVAAVYALTVIERAAALAVRSESWDRLWIGARDLEELARQARSGLTG</sequence>
<accession>A0A2P2BZE1</accession>
<proteinExistence type="predicted"/>
<dbReference type="AlphaFoldDB" id="A0A2P2BZE1"/>
<name>A0A2P2BZE1_9ZZZZ</name>
<evidence type="ECO:0008006" key="2">
    <source>
        <dbReference type="Google" id="ProtNLM"/>
    </source>
</evidence>
<organism evidence="1">
    <name type="scientific">metagenome</name>
    <dbReference type="NCBI Taxonomy" id="256318"/>
    <lineage>
        <taxon>unclassified sequences</taxon>
        <taxon>metagenomes</taxon>
    </lineage>
</organism>
<gene>
    <name evidence="1" type="ORF">NOCA2230039</name>
</gene>
<dbReference type="EMBL" id="CZKA01000016">
    <property type="protein sequence ID" value="CUR55119.1"/>
    <property type="molecule type" value="Genomic_DNA"/>
</dbReference>
<evidence type="ECO:0000313" key="1">
    <source>
        <dbReference type="EMBL" id="CUR55119.1"/>
    </source>
</evidence>